<dbReference type="eggNOG" id="COG4763">
    <property type="taxonomic scope" value="Bacteria"/>
</dbReference>
<keyword evidence="6 8" id="KW-0472">Membrane</keyword>
<feature type="transmembrane region" description="Helical" evidence="8">
    <location>
        <begin position="180"/>
        <end position="203"/>
    </location>
</feature>
<dbReference type="STRING" id="100225.SAMN05421595_2675"/>
<keyword evidence="4 8" id="KW-0812">Transmembrane</keyword>
<dbReference type="GO" id="GO:0009246">
    <property type="term" value="P:enterobacterial common antigen biosynthetic process"/>
    <property type="evidence" value="ECO:0007669"/>
    <property type="project" value="TreeGrafter"/>
</dbReference>
<organism evidence="10 11">
    <name type="scientific">Austwickia chelonae NBRC 105200</name>
    <dbReference type="NCBI Taxonomy" id="1184607"/>
    <lineage>
        <taxon>Bacteria</taxon>
        <taxon>Bacillati</taxon>
        <taxon>Actinomycetota</taxon>
        <taxon>Actinomycetes</taxon>
        <taxon>Micrococcales</taxon>
        <taxon>Dermatophilaceae</taxon>
        <taxon>Austwickia</taxon>
    </lineage>
</organism>
<evidence type="ECO:0000256" key="4">
    <source>
        <dbReference type="ARBA" id="ARBA00022692"/>
    </source>
</evidence>
<evidence type="ECO:0000256" key="7">
    <source>
        <dbReference type="SAM" id="MobiDB-lite"/>
    </source>
</evidence>
<dbReference type="InterPro" id="IPR002656">
    <property type="entry name" value="Acyl_transf_3_dom"/>
</dbReference>
<keyword evidence="11" id="KW-1185">Reference proteome</keyword>
<dbReference type="OrthoDB" id="4394033at2"/>
<feature type="transmembrane region" description="Helical" evidence="8">
    <location>
        <begin position="265"/>
        <end position="282"/>
    </location>
</feature>
<evidence type="ECO:0000259" key="9">
    <source>
        <dbReference type="Pfam" id="PF01757"/>
    </source>
</evidence>
<dbReference type="Proteomes" id="UP000008495">
    <property type="component" value="Unassembled WGS sequence"/>
</dbReference>
<feature type="transmembrane region" description="Helical" evidence="8">
    <location>
        <begin position="294"/>
        <end position="319"/>
    </location>
</feature>
<comment type="subcellular location">
    <subcellularLocation>
        <location evidence="1">Cell membrane</location>
        <topology evidence="1">Multi-pass membrane protein</topology>
    </subcellularLocation>
</comment>
<dbReference type="EMBL" id="BAGZ01000009">
    <property type="protein sequence ID" value="GAB78409.1"/>
    <property type="molecule type" value="Genomic_DNA"/>
</dbReference>
<proteinExistence type="inferred from homology"/>
<evidence type="ECO:0000256" key="6">
    <source>
        <dbReference type="ARBA" id="ARBA00023136"/>
    </source>
</evidence>
<reference evidence="10 11" key="1">
    <citation type="submission" date="2012-08" db="EMBL/GenBank/DDBJ databases">
        <title>Whole genome shotgun sequence of Austwickia chelonae NBRC 105200.</title>
        <authorList>
            <person name="Yoshida I."/>
            <person name="Hosoyama A."/>
            <person name="Tsuchikane K."/>
            <person name="Katsumata H."/>
            <person name="Ando Y."/>
            <person name="Ohji S."/>
            <person name="Hamada M."/>
            <person name="Tamura T."/>
            <person name="Yamazoe A."/>
            <person name="Yamazaki S."/>
            <person name="Fujita N."/>
        </authorList>
    </citation>
    <scope>NUCLEOTIDE SEQUENCE [LARGE SCALE GENOMIC DNA]</scope>
    <source>
        <strain evidence="10 11">NBRC 105200</strain>
    </source>
</reference>
<name>K6VNU2_9MICO</name>
<evidence type="ECO:0000256" key="3">
    <source>
        <dbReference type="ARBA" id="ARBA00022475"/>
    </source>
</evidence>
<feature type="transmembrane region" description="Helical" evidence="8">
    <location>
        <begin position="149"/>
        <end position="168"/>
    </location>
</feature>
<comment type="caution">
    <text evidence="10">The sequence shown here is derived from an EMBL/GenBank/DDBJ whole genome shotgun (WGS) entry which is preliminary data.</text>
</comment>
<dbReference type="GO" id="GO:0005886">
    <property type="term" value="C:plasma membrane"/>
    <property type="evidence" value="ECO:0007669"/>
    <property type="project" value="UniProtKB-SubCell"/>
</dbReference>
<feature type="transmembrane region" description="Helical" evidence="8">
    <location>
        <begin position="369"/>
        <end position="386"/>
    </location>
</feature>
<feature type="transmembrane region" description="Helical" evidence="8">
    <location>
        <begin position="210"/>
        <end position="230"/>
    </location>
</feature>
<feature type="region of interest" description="Disordered" evidence="7">
    <location>
        <begin position="22"/>
        <end position="58"/>
    </location>
</feature>
<dbReference type="PANTHER" id="PTHR40074">
    <property type="entry name" value="O-ACETYLTRANSFERASE WECH"/>
    <property type="match status" value="1"/>
</dbReference>
<comment type="similarity">
    <text evidence="2">Belongs to the acyltransferase 3 family.</text>
</comment>
<feature type="domain" description="Acyltransferase 3" evidence="9">
    <location>
        <begin position="69"/>
        <end position="384"/>
    </location>
</feature>
<feature type="transmembrane region" description="Helical" evidence="8">
    <location>
        <begin position="104"/>
        <end position="128"/>
    </location>
</feature>
<dbReference type="Pfam" id="PF01757">
    <property type="entry name" value="Acyl_transf_3"/>
    <property type="match status" value="1"/>
</dbReference>
<feature type="transmembrane region" description="Helical" evidence="8">
    <location>
        <begin position="73"/>
        <end position="92"/>
    </location>
</feature>
<dbReference type="AlphaFoldDB" id="K6VNU2"/>
<protein>
    <recommendedName>
        <fullName evidence="9">Acyltransferase 3 domain-containing protein</fullName>
    </recommendedName>
</protein>
<evidence type="ECO:0000313" key="10">
    <source>
        <dbReference type="EMBL" id="GAB78409.1"/>
    </source>
</evidence>
<evidence type="ECO:0000256" key="2">
    <source>
        <dbReference type="ARBA" id="ARBA00007400"/>
    </source>
</evidence>
<feature type="transmembrane region" description="Helical" evidence="8">
    <location>
        <begin position="236"/>
        <end position="253"/>
    </location>
</feature>
<feature type="transmembrane region" description="Helical" evidence="8">
    <location>
        <begin position="331"/>
        <end position="349"/>
    </location>
</feature>
<evidence type="ECO:0000256" key="8">
    <source>
        <dbReference type="SAM" id="Phobius"/>
    </source>
</evidence>
<evidence type="ECO:0000313" key="11">
    <source>
        <dbReference type="Proteomes" id="UP000008495"/>
    </source>
</evidence>
<gene>
    <name evidence="10" type="ORF">AUCHE_09_00150</name>
</gene>
<keyword evidence="5 8" id="KW-1133">Transmembrane helix</keyword>
<keyword evidence="3" id="KW-1003">Cell membrane</keyword>
<accession>K6VNU2</accession>
<dbReference type="PANTHER" id="PTHR40074:SF4">
    <property type="entry name" value="INNER MEMBRANE PROTEIN YCFT"/>
    <property type="match status" value="1"/>
</dbReference>
<evidence type="ECO:0000256" key="5">
    <source>
        <dbReference type="ARBA" id="ARBA00022989"/>
    </source>
</evidence>
<evidence type="ECO:0000256" key="1">
    <source>
        <dbReference type="ARBA" id="ARBA00004651"/>
    </source>
</evidence>
<dbReference type="GO" id="GO:0016413">
    <property type="term" value="F:O-acetyltransferase activity"/>
    <property type="evidence" value="ECO:0007669"/>
    <property type="project" value="TreeGrafter"/>
</dbReference>
<dbReference type="RefSeq" id="WP_006503164.1">
    <property type="nucleotide sequence ID" value="NZ_BAGZ01000009.1"/>
</dbReference>
<sequence length="439" mass="48076">MARGPRRPLHLLIATVRHPTFRRRGSLPPIPPGSSVDLTSSPTEPAPAVVRSTAQTTALAPAGRRERMPWVDAARGAVVMMVVLMHVGLYHYLPMAEGRRAADFWTGVNSVLQVVRMPALLVISGWLASSRIREGLCSRRTRRSIIANAYLYALWLGLYTVAAVALHATTMAQAPAPSTFAVQLLIPYSTLWFLAGLCWYTLILSALRRLPPALVLGVLFAIGWTSSLIWSVDNGLWANIPHLAFFFGVGVYARQGVALVNRYPGRSALLSIAAASLSMRIARGLTQLGLAEYAFHTFTALAGVTAVFAAACLTAQFAARSTRLLAWMGRRTLPVYTLHYLAVMVLSTVESGPLYELDRALLASESGVWMYPLVVTAAIVLLSVTVKEVADRICLSWLFAMPRLSTLRPTWARPYLPALRSTGVPRALRPVRLRLEGRR</sequence>